<dbReference type="GO" id="GO:0006955">
    <property type="term" value="P:immune response"/>
    <property type="evidence" value="ECO:0007669"/>
    <property type="project" value="TreeGrafter"/>
</dbReference>
<dbReference type="SMART" id="SM00407">
    <property type="entry name" value="IGc1"/>
    <property type="match status" value="1"/>
</dbReference>
<protein>
    <recommendedName>
        <fullName evidence="3">Ig-like domain-containing protein</fullName>
    </recommendedName>
</protein>
<evidence type="ECO:0000313" key="4">
    <source>
        <dbReference type="Ensembl" id="ENSSRHP00000034915.1"/>
    </source>
</evidence>
<evidence type="ECO:0000256" key="1">
    <source>
        <dbReference type="ARBA" id="ARBA00023180"/>
    </source>
</evidence>
<evidence type="ECO:0000313" key="5">
    <source>
        <dbReference type="Proteomes" id="UP000472270"/>
    </source>
</evidence>
<dbReference type="PANTHER" id="PTHR16675">
    <property type="entry name" value="MHC CLASS I-RELATED"/>
    <property type="match status" value="1"/>
</dbReference>
<proteinExistence type="predicted"/>
<dbReference type="PANTHER" id="PTHR16675:SF193">
    <property type="entry name" value="LOC571647 PROTEIN-RELATED"/>
    <property type="match status" value="1"/>
</dbReference>
<dbReference type="GO" id="GO:0005615">
    <property type="term" value="C:extracellular space"/>
    <property type="evidence" value="ECO:0007669"/>
    <property type="project" value="TreeGrafter"/>
</dbReference>
<accession>A0A673IB42</accession>
<dbReference type="InterPro" id="IPR003006">
    <property type="entry name" value="Ig/MHC_CS"/>
</dbReference>
<keyword evidence="1" id="KW-0325">Glycoprotein</keyword>
<dbReference type="Gene3D" id="2.60.40.10">
    <property type="entry name" value="Immunoglobulins"/>
    <property type="match status" value="1"/>
</dbReference>
<dbReference type="InterPro" id="IPR007110">
    <property type="entry name" value="Ig-like_dom"/>
</dbReference>
<dbReference type="Pfam" id="PF07654">
    <property type="entry name" value="C1-set"/>
    <property type="match status" value="1"/>
</dbReference>
<keyword evidence="5" id="KW-1185">Reference proteome</keyword>
<dbReference type="GO" id="GO:0009897">
    <property type="term" value="C:external side of plasma membrane"/>
    <property type="evidence" value="ECO:0007669"/>
    <property type="project" value="TreeGrafter"/>
</dbReference>
<name>A0A673IB42_9TELE</name>
<organism evidence="4 5">
    <name type="scientific">Sinocyclocheilus rhinocerous</name>
    <dbReference type="NCBI Taxonomy" id="307959"/>
    <lineage>
        <taxon>Eukaryota</taxon>
        <taxon>Metazoa</taxon>
        <taxon>Chordata</taxon>
        <taxon>Craniata</taxon>
        <taxon>Vertebrata</taxon>
        <taxon>Euteleostomi</taxon>
        <taxon>Actinopterygii</taxon>
        <taxon>Neopterygii</taxon>
        <taxon>Teleostei</taxon>
        <taxon>Ostariophysi</taxon>
        <taxon>Cypriniformes</taxon>
        <taxon>Cyprinidae</taxon>
        <taxon>Cyprininae</taxon>
        <taxon>Sinocyclocheilus</taxon>
    </lineage>
</organism>
<dbReference type="InterPro" id="IPR050208">
    <property type="entry name" value="MHC_class-I_related"/>
</dbReference>
<dbReference type="InterPro" id="IPR013783">
    <property type="entry name" value="Ig-like_fold"/>
</dbReference>
<dbReference type="PROSITE" id="PS00290">
    <property type="entry name" value="IG_MHC"/>
    <property type="match status" value="1"/>
</dbReference>
<dbReference type="Ensembl" id="ENSSRHT00000035936.1">
    <property type="protein sequence ID" value="ENSSRHP00000034915.1"/>
    <property type="gene ID" value="ENSSRHG00000017933.1"/>
</dbReference>
<dbReference type="InterPro" id="IPR003597">
    <property type="entry name" value="Ig_C1-set"/>
</dbReference>
<dbReference type="InterPro" id="IPR036179">
    <property type="entry name" value="Ig-like_dom_sf"/>
</dbReference>
<feature type="domain" description="Ig-like" evidence="3">
    <location>
        <begin position="10"/>
        <end position="96"/>
    </location>
</feature>
<dbReference type="SUPFAM" id="SSF48726">
    <property type="entry name" value="Immunoglobulin"/>
    <property type="match status" value="1"/>
</dbReference>
<reference evidence="4" key="1">
    <citation type="submission" date="2025-08" db="UniProtKB">
        <authorList>
            <consortium name="Ensembl"/>
        </authorList>
    </citation>
    <scope>IDENTIFICATION</scope>
</reference>
<keyword evidence="2" id="KW-0393">Immunoglobulin domain</keyword>
<dbReference type="AlphaFoldDB" id="A0A673IB42"/>
<reference evidence="4" key="2">
    <citation type="submission" date="2025-09" db="UniProtKB">
        <authorList>
            <consortium name="Ensembl"/>
        </authorList>
    </citation>
    <scope>IDENTIFICATION</scope>
</reference>
<dbReference type="Proteomes" id="UP000472270">
    <property type="component" value="Unassembled WGS sequence"/>
</dbReference>
<evidence type="ECO:0000259" key="3">
    <source>
        <dbReference type="PROSITE" id="PS50835"/>
    </source>
</evidence>
<sequence>AQKAITERQPDVHVFARKSPDHSKLLLSCLATGFYPRDIEMNIRLNRINTENQTSSGIRPNDDKTFQLRTSVEIDRNHKGSYSCFVIHSSLTEPVSVEWVFKIDYTI</sequence>
<dbReference type="PROSITE" id="PS50835">
    <property type="entry name" value="IG_LIKE"/>
    <property type="match status" value="1"/>
</dbReference>
<evidence type="ECO:0000256" key="2">
    <source>
        <dbReference type="ARBA" id="ARBA00023319"/>
    </source>
</evidence>